<dbReference type="InterPro" id="IPR020471">
    <property type="entry name" value="AKR"/>
</dbReference>
<comment type="caution">
    <text evidence="3">The sequence shown here is derived from an EMBL/GenBank/DDBJ whole genome shotgun (WGS) entry which is preliminary data.</text>
</comment>
<feature type="domain" description="NADP-dependent oxidoreductase" evidence="2">
    <location>
        <begin position="16"/>
        <end position="277"/>
    </location>
</feature>
<name>A0ABP5BVG6_9PSEU</name>
<dbReference type="EMBL" id="BAAANN010000007">
    <property type="protein sequence ID" value="GAA1952174.1"/>
    <property type="molecule type" value="Genomic_DNA"/>
</dbReference>
<dbReference type="Gene3D" id="3.20.20.100">
    <property type="entry name" value="NADP-dependent oxidoreductase domain"/>
    <property type="match status" value="1"/>
</dbReference>
<dbReference type="Proteomes" id="UP001501116">
    <property type="component" value="Unassembled WGS sequence"/>
</dbReference>
<sequence>MHSGTFAIGGDVAVNRIGYGALRLTGEGGWGGPADRDGAVRVLRRAVDLGVDLIDTADAYGPGSNEELIAEALHPYPDGVVIATKAGQCRPGPGKWVPLGRPEYLKQQAELSLRRLRLDRIDLFQLHRIDPLVPAAEQIDALKELRDEGKIRHIGLSEVTIAELEAARTRAGIATVQNRYNVVDRRHDALLEHCERAGIGFLPWHPVDQGGLARAAGGAVREVADELGATPSQVGLAWLLHRSPSTVLIPGTADPAHLEQNCAAGALTLSSDQLARLA</sequence>
<dbReference type="PANTHER" id="PTHR43625:SF40">
    <property type="entry name" value="ALDO-KETO REDUCTASE YAKC [NADP(+)]"/>
    <property type="match status" value="1"/>
</dbReference>
<organism evidence="3 4">
    <name type="scientific">Amycolatopsis minnesotensis</name>
    <dbReference type="NCBI Taxonomy" id="337894"/>
    <lineage>
        <taxon>Bacteria</taxon>
        <taxon>Bacillati</taxon>
        <taxon>Actinomycetota</taxon>
        <taxon>Actinomycetes</taxon>
        <taxon>Pseudonocardiales</taxon>
        <taxon>Pseudonocardiaceae</taxon>
        <taxon>Amycolatopsis</taxon>
    </lineage>
</organism>
<dbReference type="InterPro" id="IPR050791">
    <property type="entry name" value="Aldo-Keto_reductase"/>
</dbReference>
<evidence type="ECO:0000259" key="2">
    <source>
        <dbReference type="Pfam" id="PF00248"/>
    </source>
</evidence>
<gene>
    <name evidence="3" type="ORF">GCM10009754_21370</name>
</gene>
<dbReference type="PANTHER" id="PTHR43625">
    <property type="entry name" value="AFLATOXIN B1 ALDEHYDE REDUCTASE"/>
    <property type="match status" value="1"/>
</dbReference>
<keyword evidence="4" id="KW-1185">Reference proteome</keyword>
<dbReference type="Pfam" id="PF00248">
    <property type="entry name" value="Aldo_ket_red"/>
    <property type="match status" value="1"/>
</dbReference>
<reference evidence="4" key="1">
    <citation type="journal article" date="2019" name="Int. J. Syst. Evol. Microbiol.">
        <title>The Global Catalogue of Microorganisms (GCM) 10K type strain sequencing project: providing services to taxonomists for standard genome sequencing and annotation.</title>
        <authorList>
            <consortium name="The Broad Institute Genomics Platform"/>
            <consortium name="The Broad Institute Genome Sequencing Center for Infectious Disease"/>
            <person name="Wu L."/>
            <person name="Ma J."/>
        </authorList>
    </citation>
    <scope>NUCLEOTIDE SEQUENCE [LARGE SCALE GENOMIC DNA]</scope>
    <source>
        <strain evidence="4">JCM 14545</strain>
    </source>
</reference>
<dbReference type="InterPro" id="IPR023210">
    <property type="entry name" value="NADP_OxRdtase_dom"/>
</dbReference>
<dbReference type="InterPro" id="IPR036812">
    <property type="entry name" value="NAD(P)_OxRdtase_dom_sf"/>
</dbReference>
<dbReference type="PRINTS" id="PR00069">
    <property type="entry name" value="ALDKETRDTASE"/>
</dbReference>
<protein>
    <submittedName>
        <fullName evidence="3">Aldo/keto reductase</fullName>
    </submittedName>
</protein>
<evidence type="ECO:0000313" key="4">
    <source>
        <dbReference type="Proteomes" id="UP001501116"/>
    </source>
</evidence>
<dbReference type="CDD" id="cd19088">
    <property type="entry name" value="AKR_AKR13B1"/>
    <property type="match status" value="1"/>
</dbReference>
<keyword evidence="1" id="KW-0560">Oxidoreductase</keyword>
<accession>A0ABP5BVG6</accession>
<dbReference type="SUPFAM" id="SSF51430">
    <property type="entry name" value="NAD(P)-linked oxidoreductase"/>
    <property type="match status" value="1"/>
</dbReference>
<evidence type="ECO:0000313" key="3">
    <source>
        <dbReference type="EMBL" id="GAA1952174.1"/>
    </source>
</evidence>
<dbReference type="RefSeq" id="WP_344416253.1">
    <property type="nucleotide sequence ID" value="NZ_BAAANN010000007.1"/>
</dbReference>
<proteinExistence type="predicted"/>
<evidence type="ECO:0000256" key="1">
    <source>
        <dbReference type="ARBA" id="ARBA00023002"/>
    </source>
</evidence>